<evidence type="ECO:0000256" key="3">
    <source>
        <dbReference type="ARBA" id="ARBA00014615"/>
    </source>
</evidence>
<dbReference type="GO" id="GO:0046872">
    <property type="term" value="F:metal ion binding"/>
    <property type="evidence" value="ECO:0007669"/>
    <property type="project" value="UniProtKB-KW"/>
</dbReference>
<evidence type="ECO:0000256" key="6">
    <source>
        <dbReference type="ARBA" id="ARBA00022801"/>
    </source>
</evidence>
<reference evidence="9 11" key="1">
    <citation type="journal article" date="2011" name="Science">
        <title>Comparative functional genomics of the fission yeasts.</title>
        <authorList>
            <person name="Rhind N."/>
            <person name="Chen Z."/>
            <person name="Yassour M."/>
            <person name="Thompson D.A."/>
            <person name="Haas B.J."/>
            <person name="Habib N."/>
            <person name="Wapinski I."/>
            <person name="Roy S."/>
            <person name="Lin M.F."/>
            <person name="Heiman D.I."/>
            <person name="Young S.K."/>
            <person name="Furuya K."/>
            <person name="Guo Y."/>
            <person name="Pidoux A."/>
            <person name="Chen H.M."/>
            <person name="Robbertse B."/>
            <person name="Goldberg J.M."/>
            <person name="Aoki K."/>
            <person name="Bayne E.H."/>
            <person name="Berlin A.M."/>
            <person name="Desjardins C.A."/>
            <person name="Dobbs E."/>
            <person name="Dukaj L."/>
            <person name="Fan L."/>
            <person name="FitzGerald M.G."/>
            <person name="French C."/>
            <person name="Gujja S."/>
            <person name="Hansen K."/>
            <person name="Keifenheim D."/>
            <person name="Levin J.Z."/>
            <person name="Mosher R.A."/>
            <person name="Mueller C.A."/>
            <person name="Pfiffner J."/>
            <person name="Priest M."/>
            <person name="Russ C."/>
            <person name="Smialowska A."/>
            <person name="Swoboda P."/>
            <person name="Sykes S.M."/>
            <person name="Vaughn M."/>
            <person name="Vengrova S."/>
            <person name="Yoder R."/>
            <person name="Zeng Q."/>
            <person name="Allshire R."/>
            <person name="Baulcombe D."/>
            <person name="Birren B.W."/>
            <person name="Brown W."/>
            <person name="Ekwall K."/>
            <person name="Kellis M."/>
            <person name="Leatherwood J."/>
            <person name="Levin H."/>
            <person name="Margalit H."/>
            <person name="Martienssen R."/>
            <person name="Nieduszynski C.A."/>
            <person name="Spatafora J.W."/>
            <person name="Friedman N."/>
            <person name="Dalgaard J.Z."/>
            <person name="Baumann P."/>
            <person name="Niki H."/>
            <person name="Regev A."/>
            <person name="Nusbaum C."/>
        </authorList>
    </citation>
    <scope>NUCLEOTIDE SEQUENCE [LARGE SCALE GENOMIC DNA]</scope>
    <source>
        <strain evidence="11">yFS275 / FY16936</strain>
    </source>
</reference>
<evidence type="ECO:0000313" key="9">
    <source>
        <dbReference type="EMBL" id="EEB06784.2"/>
    </source>
</evidence>
<dbReference type="HOGENOM" id="CLU_079125_0_0_1"/>
<dbReference type="RefSeq" id="XP_002173077.2">
    <property type="nucleotide sequence ID" value="XM_002173041.2"/>
</dbReference>
<dbReference type="InterPro" id="IPR019165">
    <property type="entry name" value="Peptidase_M76_ATP23"/>
</dbReference>
<dbReference type="EMBL" id="KE651168">
    <property type="protein sequence ID" value="EEB06784.2"/>
    <property type="molecule type" value="Genomic_DNA"/>
</dbReference>
<dbReference type="OrthoDB" id="285308at2759"/>
<evidence type="ECO:0000313" key="11">
    <source>
        <dbReference type="Proteomes" id="UP000001744"/>
    </source>
</evidence>
<keyword evidence="11" id="KW-1185">Reference proteome</keyword>
<dbReference type="GO" id="GO:0033615">
    <property type="term" value="P:mitochondrial proton-transporting ATP synthase complex assembly"/>
    <property type="evidence" value="ECO:0000318"/>
    <property type="project" value="GO_Central"/>
</dbReference>
<evidence type="ECO:0000256" key="8">
    <source>
        <dbReference type="RuleBase" id="RU364057"/>
    </source>
</evidence>
<keyword evidence="5 8" id="KW-0479">Metal-binding</keyword>
<protein>
    <recommendedName>
        <fullName evidence="3 8">Mitochondrial inner membrane protease ATP23</fullName>
        <ecNumber evidence="8">3.4.24.-</ecNumber>
    </recommendedName>
</protein>
<dbReference type="VEuPathDB" id="FungiDB:SJAG_01838"/>
<dbReference type="EC" id="3.4.24.-" evidence="8"/>
<keyword evidence="4 8" id="KW-0645">Protease</keyword>
<evidence type="ECO:0000256" key="4">
    <source>
        <dbReference type="ARBA" id="ARBA00022670"/>
    </source>
</evidence>
<comment type="subcellular location">
    <subcellularLocation>
        <location evidence="1 8">Mitochondrion inner membrane</location>
        <topology evidence="1 8">Peripheral membrane protein</topology>
        <orientation evidence="1 8">Intermembrane side</orientation>
    </subcellularLocation>
</comment>
<dbReference type="eggNOG" id="KOG3314">
    <property type="taxonomic scope" value="Eukaryota"/>
</dbReference>
<dbReference type="GO" id="GO:0004222">
    <property type="term" value="F:metalloendopeptidase activity"/>
    <property type="evidence" value="ECO:0007669"/>
    <property type="project" value="InterPro"/>
</dbReference>
<evidence type="ECO:0000256" key="7">
    <source>
        <dbReference type="ARBA" id="ARBA00023049"/>
    </source>
</evidence>
<comment type="similarity">
    <text evidence="2 8">Belongs to the peptidase M76 family.</text>
</comment>
<accession>B6JZ16</accession>
<organism evidence="9 11">
    <name type="scientific">Schizosaccharomyces japonicus (strain yFS275 / FY16936)</name>
    <name type="common">Fission yeast</name>
    <dbReference type="NCBI Taxonomy" id="402676"/>
    <lineage>
        <taxon>Eukaryota</taxon>
        <taxon>Fungi</taxon>
        <taxon>Dikarya</taxon>
        <taxon>Ascomycota</taxon>
        <taxon>Taphrinomycotina</taxon>
        <taxon>Schizosaccharomycetes</taxon>
        <taxon>Schizosaccharomycetales</taxon>
        <taxon>Schizosaccharomycetaceae</taxon>
        <taxon>Schizosaccharomyces</taxon>
    </lineage>
</organism>
<dbReference type="JaponicusDB" id="SJAG_01838">
    <property type="gene designation" value="atp23"/>
</dbReference>
<dbReference type="AlphaFoldDB" id="B6JZ16"/>
<dbReference type="PANTHER" id="PTHR21711">
    <property type="entry name" value="MITOCHONDRIAL INNER MEMBRANE PROTEASE"/>
    <property type="match status" value="1"/>
</dbReference>
<dbReference type="PANTHER" id="PTHR21711:SF0">
    <property type="entry name" value="MITOCHONDRIAL INNER MEMBRANE PROTEASE ATP23 HOMOLOG"/>
    <property type="match status" value="1"/>
</dbReference>
<proteinExistence type="inferred from homology"/>
<keyword evidence="7 8" id="KW-0482">Metalloprotease</keyword>
<sequence length="175" mass="20016">MDCEKIRDLLLSNSPICVFLTDAIKRLNGGKDVVKDMVQCVQCDEQQTGGYTPDEGITLCANHLFNKKMAENTLAHEMIHMHDDKQFQIDWLNLEHHACAEIRASSLSGECRWTKEWAGGNIKTFSKHHQACVKRRATQSVLANPKCTSKEEAERVVNKVFEACFRDTRPFEKIY</sequence>
<comment type="function">
    <text evidence="8">Has a dual role in the assembly of mitochondrial ATPase.</text>
</comment>
<evidence type="ECO:0000313" key="10">
    <source>
        <dbReference type="JaponicusDB" id="SJAG_01838"/>
    </source>
</evidence>
<name>B6JZ16_SCHJY</name>
<keyword evidence="8" id="KW-0496">Mitochondrion</keyword>
<keyword evidence="8" id="KW-0472">Membrane</keyword>
<dbReference type="MEROPS" id="M76.A02"/>
<dbReference type="Pfam" id="PF09768">
    <property type="entry name" value="Peptidase_M76"/>
    <property type="match status" value="1"/>
</dbReference>
<dbReference type="GO" id="GO:0034982">
    <property type="term" value="P:mitochondrial protein processing"/>
    <property type="evidence" value="ECO:0000318"/>
    <property type="project" value="GO_Central"/>
</dbReference>
<dbReference type="OMA" id="EAHQNCV"/>
<gene>
    <name evidence="10" type="primary">atp23</name>
    <name evidence="9" type="ORF">SJAG_01838</name>
</gene>
<keyword evidence="6 8" id="KW-0378">Hydrolase</keyword>
<keyword evidence="8" id="KW-0999">Mitochondrion inner membrane</keyword>
<evidence type="ECO:0000256" key="2">
    <source>
        <dbReference type="ARBA" id="ARBA00009915"/>
    </source>
</evidence>
<dbReference type="GO" id="GO:0005743">
    <property type="term" value="C:mitochondrial inner membrane"/>
    <property type="evidence" value="ECO:0007669"/>
    <property type="project" value="UniProtKB-SubCell"/>
</dbReference>
<evidence type="ECO:0000256" key="5">
    <source>
        <dbReference type="ARBA" id="ARBA00022723"/>
    </source>
</evidence>
<dbReference type="Proteomes" id="UP000001744">
    <property type="component" value="Unassembled WGS sequence"/>
</dbReference>
<dbReference type="GeneID" id="7048021"/>
<dbReference type="STRING" id="402676.B6JZ16"/>
<evidence type="ECO:0000256" key="1">
    <source>
        <dbReference type="ARBA" id="ARBA00004137"/>
    </source>
</evidence>